<dbReference type="RefSeq" id="WP_015896512.1">
    <property type="nucleotide sequence ID" value="NC_012483.1"/>
</dbReference>
<accession>C1F5W9</accession>
<dbReference type="OrthoDB" id="9795736at2"/>
<name>C1F5W9_ACIC5</name>
<dbReference type="EMBL" id="CP001472">
    <property type="protein sequence ID" value="ACO32624.1"/>
    <property type="molecule type" value="Genomic_DNA"/>
</dbReference>
<evidence type="ECO:0000256" key="1">
    <source>
        <dbReference type="SAM" id="Phobius"/>
    </source>
</evidence>
<evidence type="ECO:0000313" key="4">
    <source>
        <dbReference type="Proteomes" id="UP000002207"/>
    </source>
</evidence>
<feature type="transmembrane region" description="Helical" evidence="1">
    <location>
        <begin position="203"/>
        <end position="225"/>
    </location>
</feature>
<dbReference type="InterPro" id="IPR018490">
    <property type="entry name" value="cNMP-bd_dom_sf"/>
</dbReference>
<keyword evidence="1" id="KW-0472">Membrane</keyword>
<evidence type="ECO:0000313" key="3">
    <source>
        <dbReference type="EMBL" id="ACO32624.1"/>
    </source>
</evidence>
<keyword evidence="4" id="KW-1185">Reference proteome</keyword>
<dbReference type="HOGENOM" id="CLU_972492_0_0_0"/>
<dbReference type="CDD" id="cd00038">
    <property type="entry name" value="CAP_ED"/>
    <property type="match status" value="1"/>
</dbReference>
<dbReference type="eggNOG" id="COG0664">
    <property type="taxonomic scope" value="Bacteria"/>
</dbReference>
<proteinExistence type="predicted"/>
<reference evidence="3 4" key="1">
    <citation type="journal article" date="2009" name="Appl. Environ. Microbiol.">
        <title>Three genomes from the phylum Acidobacteria provide insight into the lifestyles of these microorganisms in soils.</title>
        <authorList>
            <person name="Ward N.L."/>
            <person name="Challacombe J.F."/>
            <person name="Janssen P.H."/>
            <person name="Henrissat B."/>
            <person name="Coutinho P.M."/>
            <person name="Wu M."/>
            <person name="Xie G."/>
            <person name="Haft D.H."/>
            <person name="Sait M."/>
            <person name="Badger J."/>
            <person name="Barabote R.D."/>
            <person name="Bradley B."/>
            <person name="Brettin T.S."/>
            <person name="Brinkac L.M."/>
            <person name="Bruce D."/>
            <person name="Creasy T."/>
            <person name="Daugherty S.C."/>
            <person name="Davidsen T.M."/>
            <person name="DeBoy R.T."/>
            <person name="Detter J.C."/>
            <person name="Dodson R.J."/>
            <person name="Durkin A.S."/>
            <person name="Ganapathy A."/>
            <person name="Gwinn-Giglio M."/>
            <person name="Han C.S."/>
            <person name="Khouri H."/>
            <person name="Kiss H."/>
            <person name="Kothari S.P."/>
            <person name="Madupu R."/>
            <person name="Nelson K.E."/>
            <person name="Nelson W.C."/>
            <person name="Paulsen I."/>
            <person name="Penn K."/>
            <person name="Ren Q."/>
            <person name="Rosovitz M.J."/>
            <person name="Selengut J.D."/>
            <person name="Shrivastava S."/>
            <person name="Sullivan S.A."/>
            <person name="Tapia R."/>
            <person name="Thompson L.S."/>
            <person name="Watkins K.L."/>
            <person name="Yang Q."/>
            <person name="Yu C."/>
            <person name="Zafar N."/>
            <person name="Zhou L."/>
            <person name="Kuske C.R."/>
        </authorList>
    </citation>
    <scope>NUCLEOTIDE SEQUENCE [LARGE SCALE GENOMIC DNA]</scope>
    <source>
        <strain evidence="4">ATCC 51196 / DSM 11244 / BCRC 80197 / JCM 7670 / NBRC 15755 / NCIMB 13165 / 161</strain>
    </source>
</reference>
<feature type="transmembrane region" description="Helical" evidence="1">
    <location>
        <begin position="171"/>
        <end position="191"/>
    </location>
</feature>
<dbReference type="SUPFAM" id="SSF51206">
    <property type="entry name" value="cAMP-binding domain-like"/>
    <property type="match status" value="1"/>
</dbReference>
<dbReference type="Pfam" id="PF06210">
    <property type="entry name" value="DUF1003"/>
    <property type="match status" value="1"/>
</dbReference>
<dbReference type="InterPro" id="IPR000595">
    <property type="entry name" value="cNMP-bd_dom"/>
</dbReference>
<evidence type="ECO:0000259" key="2">
    <source>
        <dbReference type="PROSITE" id="PS50042"/>
    </source>
</evidence>
<dbReference type="Pfam" id="PF00027">
    <property type="entry name" value="cNMP_binding"/>
    <property type="match status" value="1"/>
</dbReference>
<dbReference type="PANTHER" id="PTHR41386:SF1">
    <property type="entry name" value="MEMBRANE PROTEIN"/>
    <property type="match status" value="1"/>
</dbReference>
<feature type="domain" description="Cyclic nucleotide-binding" evidence="2">
    <location>
        <begin position="13"/>
        <end position="117"/>
    </location>
</feature>
<dbReference type="SMART" id="SM00100">
    <property type="entry name" value="cNMP"/>
    <property type="match status" value="1"/>
</dbReference>
<protein>
    <submittedName>
        <fullName evidence="3">Cyclic nucleotide-binding domain protein</fullName>
    </submittedName>
</protein>
<dbReference type="STRING" id="240015.ACP_1376"/>
<gene>
    <name evidence="3" type="ordered locus">ACP_1376</name>
</gene>
<dbReference type="PROSITE" id="PS50042">
    <property type="entry name" value="CNMP_BINDING_3"/>
    <property type="match status" value="1"/>
</dbReference>
<dbReference type="Proteomes" id="UP000002207">
    <property type="component" value="Chromosome"/>
</dbReference>
<dbReference type="Gene3D" id="2.60.120.10">
    <property type="entry name" value="Jelly Rolls"/>
    <property type="match status" value="1"/>
</dbReference>
<dbReference type="PANTHER" id="PTHR41386">
    <property type="entry name" value="INTEGRAL MEMBRANE PROTEIN-RELATED"/>
    <property type="match status" value="1"/>
</dbReference>
<dbReference type="AlphaFoldDB" id="C1F5W9"/>
<keyword evidence="1" id="KW-1133">Transmembrane helix</keyword>
<sequence>MPCDFEELRHVPLFDLLDDDELRVLAAHVDLRRFAPRQRIFKATDPANHAYIVMEGRVRLTAIDDDQQEVVVDEPAHGEFFGLASMLEQSPRYTTATALDDEVVCVEIDRYDLLELVTRRPSAAMDMLSAQARQFHTVQKLVQSRVSRNPNELIDERTTVGERIADGVARFGGSWSFIISFAVILVSYTTINVLLKGRAWDPYPFILLNLFLSMLAAVQAPVIMMSQNRQDVKDRLRSELDFEVNRRAESEIQSLSHRLSLVMDKMCDMEEMLRDRSQA</sequence>
<dbReference type="InterPro" id="IPR014710">
    <property type="entry name" value="RmlC-like_jellyroll"/>
</dbReference>
<organism evidence="3 4">
    <name type="scientific">Acidobacterium capsulatum (strain ATCC 51196 / DSM 11244 / BCRC 80197 / JCM 7670 / NBRC 15755 / NCIMB 13165 / 161)</name>
    <dbReference type="NCBI Taxonomy" id="240015"/>
    <lineage>
        <taxon>Bacteria</taxon>
        <taxon>Pseudomonadati</taxon>
        <taxon>Acidobacteriota</taxon>
        <taxon>Terriglobia</taxon>
        <taxon>Terriglobales</taxon>
        <taxon>Acidobacteriaceae</taxon>
        <taxon>Acidobacterium</taxon>
    </lineage>
</organism>
<dbReference type="eggNOG" id="COG4420">
    <property type="taxonomic scope" value="Bacteria"/>
</dbReference>
<dbReference type="InterPro" id="IPR010406">
    <property type="entry name" value="DUF1003"/>
</dbReference>
<keyword evidence="1" id="KW-0812">Transmembrane</keyword>
<dbReference type="InParanoid" id="C1F5W9"/>
<dbReference type="KEGG" id="aca:ACP_1376"/>